<keyword evidence="9" id="KW-0539">Nucleus</keyword>
<dbReference type="InterPro" id="IPR051615">
    <property type="entry name" value="Transcr_Regulatory_Elem"/>
</dbReference>
<protein>
    <recommendedName>
        <fullName evidence="12">Xylanolytic transcriptional activator regulatory domain-containing protein</fullName>
    </recommendedName>
</protein>
<evidence type="ECO:0000256" key="4">
    <source>
        <dbReference type="ARBA" id="ARBA00022833"/>
    </source>
</evidence>
<evidence type="ECO:0000259" key="12">
    <source>
        <dbReference type="SMART" id="SM00906"/>
    </source>
</evidence>
<keyword evidence="6 10" id="KW-0482">Metalloprotease</keyword>
<dbReference type="InterPro" id="IPR029052">
    <property type="entry name" value="Metallo-depent_PP-like"/>
</dbReference>
<feature type="domain" description="Xylanolytic transcriptional activator regulatory" evidence="12">
    <location>
        <begin position="326"/>
        <end position="403"/>
    </location>
</feature>
<sequence>MPDDKDATLQKILDALGMTQQAVSPITPPNNATMEPLSMVDFGGGNLDQQHATSLPLTGQVMALEGDQFIFTEDSPGSIFNAWLFDLDFGTHVTPSASDMQQQQQQQLILGSSPNDGLAIPPTAQAESIETVYSESGSTLFEEPVSTSDIEGLVDEISDRVGTLKIGPGGKTRFYGPTSTFNLREMPASDSYEADQSGPTYHSGSDEEIPAAVEDHLLDLYFSWQDPSFHVVDRDIYEEAKEKWNNMEETPYYSEALRNAMCALGSAFESRYHPTFITFPKTLVDFFADRAKLMLETELDSPCVATIQAMVILSSHEIGNGKDARGWLYSGSALRLAFDLALHLDMSSYVSAGMISAAHADLRRTVFWTTYIVDHQLGFHLGRPFRTSMEDVTVGKPRQNAGSREHCRWTPCELLSSASHGSGLLDSKDAISQQLVSLCELMAPCGYILYGTSSISKEILQELNAKIVGELHKWKAALPPILQIDLDDLTSPYVPHVLLLHMQYHQNIIYAHRPWISKSQLQPQPPRGPGYTHAREMCIQSAIAIAKILNMYEARYTLRRINVQAVSVTSSAILFLLFAAVSNYPTHSQRNISLYLTTCFRALDEFTLSWKSAQRAKDLLVGLQRQWDLRTRSNKLPQRGDRPFRFCQLGDIQIGFGLDGWQNDTYRMGLAAQQVNAEDFDFCIAVGDLTNDRYDYEVQAFQNTFPQFKKPVHLLPGNHDISNVATLKQFTLDYNVSDHSSFSHHGYRFILLDSITLMSNLTEFESYTTAEWAWFETQLEAASHANEEIIVAHHHLPFEFTEDEADSYWTFPNRVRGKYLDLIKKYNVHHILVGHRHETKNIYASDKSFTIYVVAGTARFFDDNGFGINYFDVNGDDSAKDVAQEYVHLKGVTHMKRKRKANITDIYMATDVGYDEADQDRWARFTNRMYRGGLNSFAFSGYDPSKLYPSELTHIAVDSINEIQTAAKQLLDKLTPQDATFENVVLSMAEIDNDIKIKVQFLAFFQAVSPSWSYVKNRRSLWKEEEHLEGLGAERIQALPLHPLDGIRGVPLKKTYVNAALSSGVRSETRKEVFLQSQRIFPENIELFKEIVILRDERARLLGFKSYAHQQARSKLLKSPQDVKTMLDELSMHLLPIAQKELEALQRTKDPSVSPFYLWDFDYHHDKMLRDNYQVDHDLIAEYFPAKATIQRMLTVFETIFSLKIESLKCIRGDHVWHPEVKVFSVVDRDSSAFLGFLYLDIYPRDGKFNHAANFNIFPCTPWTGILEAAYLKSGRMGLAANLPRAPKVDNGIPLGHLVSPALDVSRNTSRIMWSGRWYPRNEGHVTAVGFDGGLCSMICIGSGQILQTFCYGTDLLHSYRTQLIPVHVVGPQMLKVTLRPFQPVSGDQQVTIELQVPQRAVDPILLNPAGRASIAWLIWPVPVTLKTRAPGSRCPPSAAAEPSEAGLTGWLGKRMPAAECWPRQSPSPGTWRGLSKKRRFWTTENSPEP</sequence>
<evidence type="ECO:0000256" key="2">
    <source>
        <dbReference type="ARBA" id="ARBA00022723"/>
    </source>
</evidence>
<dbReference type="Gene3D" id="3.60.21.10">
    <property type="match status" value="1"/>
</dbReference>
<dbReference type="GO" id="GO:0006351">
    <property type="term" value="P:DNA-templated transcription"/>
    <property type="evidence" value="ECO:0007669"/>
    <property type="project" value="InterPro"/>
</dbReference>
<dbReference type="GO" id="GO:0006508">
    <property type="term" value="P:proteolysis"/>
    <property type="evidence" value="ECO:0007669"/>
    <property type="project" value="UniProtKB-KW"/>
</dbReference>
<feature type="region of interest" description="Disordered" evidence="11">
    <location>
        <begin position="1459"/>
        <end position="1490"/>
    </location>
</feature>
<dbReference type="Pfam" id="PF01432">
    <property type="entry name" value="Peptidase_M3"/>
    <property type="match status" value="1"/>
</dbReference>
<dbReference type="GO" id="GO:0003677">
    <property type="term" value="F:DNA binding"/>
    <property type="evidence" value="ECO:0007669"/>
    <property type="project" value="UniProtKB-KW"/>
</dbReference>
<keyword evidence="2 10" id="KW-0479">Metal-binding</keyword>
<dbReference type="InterPro" id="IPR007219">
    <property type="entry name" value="XnlR_reg_dom"/>
</dbReference>
<dbReference type="SMART" id="SM00906">
    <property type="entry name" value="Fungal_trans"/>
    <property type="match status" value="1"/>
</dbReference>
<comment type="similarity">
    <text evidence="10">Belongs to the peptidase M3 family.</text>
</comment>
<dbReference type="GO" id="GO:0008270">
    <property type="term" value="F:zinc ion binding"/>
    <property type="evidence" value="ECO:0007669"/>
    <property type="project" value="InterPro"/>
</dbReference>
<dbReference type="PANTHER" id="PTHR31313">
    <property type="entry name" value="TY1 ENHANCER ACTIVATOR"/>
    <property type="match status" value="1"/>
</dbReference>
<keyword evidence="4 10" id="KW-0862">Zinc</keyword>
<evidence type="ECO:0000256" key="10">
    <source>
        <dbReference type="RuleBase" id="RU003435"/>
    </source>
</evidence>
<accession>A0A8H6UM26</accession>
<evidence type="ECO:0000313" key="13">
    <source>
        <dbReference type="EMBL" id="KAF7156335.1"/>
    </source>
</evidence>
<keyword evidence="8" id="KW-0804">Transcription</keyword>
<evidence type="ECO:0000256" key="11">
    <source>
        <dbReference type="SAM" id="MobiDB-lite"/>
    </source>
</evidence>
<evidence type="ECO:0000256" key="8">
    <source>
        <dbReference type="ARBA" id="ARBA00023163"/>
    </source>
</evidence>
<keyword evidence="1 10" id="KW-0645">Protease</keyword>
<comment type="cofactor">
    <cofactor evidence="10">
        <name>Zn(2+)</name>
        <dbReference type="ChEBI" id="CHEBI:29105"/>
    </cofactor>
    <text evidence="10">Binds 1 zinc ion.</text>
</comment>
<comment type="caution">
    <text evidence="13">The sequence shown here is derived from an EMBL/GenBank/DDBJ whole genome shotgun (WGS) entry which is preliminary data.</text>
</comment>
<evidence type="ECO:0000256" key="1">
    <source>
        <dbReference type="ARBA" id="ARBA00022670"/>
    </source>
</evidence>
<dbReference type="Pfam" id="PF04082">
    <property type="entry name" value="Fungal_trans"/>
    <property type="match status" value="1"/>
</dbReference>
<dbReference type="GO" id="GO:0004222">
    <property type="term" value="F:metalloendopeptidase activity"/>
    <property type="evidence" value="ECO:0007669"/>
    <property type="project" value="InterPro"/>
</dbReference>
<dbReference type="SUPFAM" id="SSF56300">
    <property type="entry name" value="Metallo-dependent phosphatases"/>
    <property type="match status" value="1"/>
</dbReference>
<evidence type="ECO:0000256" key="9">
    <source>
        <dbReference type="ARBA" id="ARBA00023242"/>
    </source>
</evidence>
<reference evidence="13" key="1">
    <citation type="submission" date="2020-06" db="EMBL/GenBank/DDBJ databases">
        <title>Draft genome sequences of strains closely related to Aspergillus parafelis and Aspergillus hiratsukae.</title>
        <authorList>
            <person name="Dos Santos R.A.C."/>
            <person name="Rivero-Menendez O."/>
            <person name="Steenwyk J.L."/>
            <person name="Mead M.E."/>
            <person name="Goldman G.H."/>
            <person name="Alastruey-Izquierdo A."/>
            <person name="Rokas A."/>
        </authorList>
    </citation>
    <scope>NUCLEOTIDE SEQUENCE</scope>
    <source>
        <strain evidence="13">CNM-CM6106</strain>
    </source>
</reference>
<proteinExistence type="inferred from homology"/>
<evidence type="ECO:0000256" key="7">
    <source>
        <dbReference type="ARBA" id="ARBA00023125"/>
    </source>
</evidence>
<dbReference type="InterPro" id="IPR024080">
    <property type="entry name" value="Neurolysin/TOP_N"/>
</dbReference>
<dbReference type="InterPro" id="IPR004843">
    <property type="entry name" value="Calcineurin-like_PHP"/>
</dbReference>
<keyword evidence="3 10" id="KW-0378">Hydrolase</keyword>
<dbReference type="Proteomes" id="UP000662466">
    <property type="component" value="Unassembled WGS sequence"/>
</dbReference>
<evidence type="ECO:0000256" key="6">
    <source>
        <dbReference type="ARBA" id="ARBA00023049"/>
    </source>
</evidence>
<dbReference type="InterPro" id="IPR001567">
    <property type="entry name" value="Pept_M3A_M3B_dom"/>
</dbReference>
<organism evidence="13 14">
    <name type="scientific">Aspergillus hiratsukae</name>
    <dbReference type="NCBI Taxonomy" id="1194566"/>
    <lineage>
        <taxon>Eukaryota</taxon>
        <taxon>Fungi</taxon>
        <taxon>Dikarya</taxon>
        <taxon>Ascomycota</taxon>
        <taxon>Pezizomycotina</taxon>
        <taxon>Eurotiomycetes</taxon>
        <taxon>Eurotiomycetidae</taxon>
        <taxon>Eurotiales</taxon>
        <taxon>Aspergillaceae</taxon>
        <taxon>Aspergillus</taxon>
        <taxon>Aspergillus subgen. Fumigati</taxon>
    </lineage>
</organism>
<keyword evidence="7" id="KW-0238">DNA-binding</keyword>
<gene>
    <name evidence="13" type="ORF">CNMCM6106_009602</name>
</gene>
<dbReference type="PANTHER" id="PTHR31313:SF77">
    <property type="entry name" value="ZN(II)2CYS6 TRANSCRIPTION FACTOR (EUROFUNG)"/>
    <property type="match status" value="1"/>
</dbReference>
<evidence type="ECO:0000256" key="5">
    <source>
        <dbReference type="ARBA" id="ARBA00023015"/>
    </source>
</evidence>
<name>A0A8H6UM26_9EURO</name>
<evidence type="ECO:0000256" key="3">
    <source>
        <dbReference type="ARBA" id="ARBA00022801"/>
    </source>
</evidence>
<dbReference type="CDD" id="cd12148">
    <property type="entry name" value="fungal_TF_MHR"/>
    <property type="match status" value="1"/>
</dbReference>
<evidence type="ECO:0000313" key="14">
    <source>
        <dbReference type="Proteomes" id="UP000662466"/>
    </source>
</evidence>
<dbReference type="EMBL" id="JACBAF010002312">
    <property type="protein sequence ID" value="KAF7156335.1"/>
    <property type="molecule type" value="Genomic_DNA"/>
</dbReference>
<dbReference type="InterPro" id="IPR024077">
    <property type="entry name" value="Neurolysin/TOP_dom2"/>
</dbReference>
<dbReference type="Pfam" id="PF00149">
    <property type="entry name" value="Metallophos"/>
    <property type="match status" value="1"/>
</dbReference>
<keyword evidence="5" id="KW-0805">Transcription regulation</keyword>
<dbReference type="Gene3D" id="1.20.1050.40">
    <property type="entry name" value="Endopeptidase. Chain P, domain 1"/>
    <property type="match status" value="1"/>
</dbReference>
<dbReference type="SUPFAM" id="SSF55486">
    <property type="entry name" value="Metalloproteases ('zincins'), catalytic domain"/>
    <property type="match status" value="1"/>
</dbReference>
<dbReference type="Gene3D" id="1.10.1370.10">
    <property type="entry name" value="Neurolysin, domain 3"/>
    <property type="match status" value="1"/>
</dbReference>